<dbReference type="EMBL" id="JBHRXZ010000022">
    <property type="protein sequence ID" value="MFC3608736.1"/>
    <property type="molecule type" value="Genomic_DNA"/>
</dbReference>
<accession>A0ABV7TAR5</accession>
<keyword evidence="2" id="KW-1185">Reference proteome</keyword>
<dbReference type="InterPro" id="IPR046154">
    <property type="entry name" value="DUF6156"/>
</dbReference>
<sequence>MCSTATGTIRHFTTYSGVRLPLKLVNEIPEGGLDNRNTFFRGAFDEQDRLLVLEKIVYAELELKHVYSYHPSGALRQAQITDADGETSVLVFDEAGNVLR</sequence>
<dbReference type="RefSeq" id="WP_386365548.1">
    <property type="nucleotide sequence ID" value="NZ_JBHRXZ010000022.1"/>
</dbReference>
<organism evidence="1 2">
    <name type="scientific">Stutzerimonas tarimensis</name>
    <dbReference type="NCBI Taxonomy" id="1507735"/>
    <lineage>
        <taxon>Bacteria</taxon>
        <taxon>Pseudomonadati</taxon>
        <taxon>Pseudomonadota</taxon>
        <taxon>Gammaproteobacteria</taxon>
        <taxon>Pseudomonadales</taxon>
        <taxon>Pseudomonadaceae</taxon>
        <taxon>Stutzerimonas</taxon>
    </lineage>
</organism>
<name>A0ABV7TAR5_9GAMM</name>
<protein>
    <submittedName>
        <fullName evidence="1">DUF6156 family protein</fullName>
    </submittedName>
</protein>
<gene>
    <name evidence="1" type="ORF">ACFOMF_13185</name>
</gene>
<evidence type="ECO:0000313" key="2">
    <source>
        <dbReference type="Proteomes" id="UP001595630"/>
    </source>
</evidence>
<comment type="caution">
    <text evidence="1">The sequence shown here is derived from an EMBL/GenBank/DDBJ whole genome shotgun (WGS) entry which is preliminary data.</text>
</comment>
<proteinExistence type="predicted"/>
<dbReference type="Pfam" id="PF19653">
    <property type="entry name" value="DUF6156"/>
    <property type="match status" value="1"/>
</dbReference>
<evidence type="ECO:0000313" key="1">
    <source>
        <dbReference type="EMBL" id="MFC3608736.1"/>
    </source>
</evidence>
<reference evidence="2" key="1">
    <citation type="journal article" date="2019" name="Int. J. Syst. Evol. Microbiol.">
        <title>The Global Catalogue of Microorganisms (GCM) 10K type strain sequencing project: providing services to taxonomists for standard genome sequencing and annotation.</title>
        <authorList>
            <consortium name="The Broad Institute Genomics Platform"/>
            <consortium name="The Broad Institute Genome Sequencing Center for Infectious Disease"/>
            <person name="Wu L."/>
            <person name="Ma J."/>
        </authorList>
    </citation>
    <scope>NUCLEOTIDE SEQUENCE [LARGE SCALE GENOMIC DNA]</scope>
    <source>
        <strain evidence="2">KCTC 42447</strain>
    </source>
</reference>
<dbReference type="Proteomes" id="UP001595630">
    <property type="component" value="Unassembled WGS sequence"/>
</dbReference>